<evidence type="ECO:0000256" key="2">
    <source>
        <dbReference type="ARBA" id="ARBA00022525"/>
    </source>
</evidence>
<dbReference type="PRINTS" id="PR00007">
    <property type="entry name" value="COMPLEMNTC1Q"/>
</dbReference>
<dbReference type="InterPro" id="IPR008983">
    <property type="entry name" value="Tumour_necrosis_fac-like_dom"/>
</dbReference>
<comment type="subcellular location">
    <subcellularLocation>
        <location evidence="1">Secreted</location>
    </subcellularLocation>
</comment>
<evidence type="ECO:0000313" key="6">
    <source>
        <dbReference type="EMBL" id="CAC5416272.1"/>
    </source>
</evidence>
<dbReference type="GO" id="GO:0005576">
    <property type="term" value="C:extracellular region"/>
    <property type="evidence" value="ECO:0007669"/>
    <property type="project" value="UniProtKB-SubCell"/>
</dbReference>
<dbReference type="SUPFAM" id="SSF49842">
    <property type="entry name" value="TNF-like"/>
    <property type="match status" value="1"/>
</dbReference>
<evidence type="ECO:0000256" key="3">
    <source>
        <dbReference type="ARBA" id="ARBA00022729"/>
    </source>
</evidence>
<dbReference type="OrthoDB" id="6082673at2759"/>
<keyword evidence="7" id="KW-1185">Reference proteome</keyword>
<feature type="chain" id="PRO_5026760353" evidence="4">
    <location>
        <begin position="19"/>
        <end position="182"/>
    </location>
</feature>
<dbReference type="AlphaFoldDB" id="A0A6J8E9I7"/>
<dbReference type="PROSITE" id="PS50871">
    <property type="entry name" value="C1Q"/>
    <property type="match status" value="1"/>
</dbReference>
<sequence>MGNNFIVLILCVFTSVRSQQRRLLVEDDLALQVQKLTERLNKLEDCVKQRGVAFTAALSDHRTNLTLHEILRYDNIVTNEGNSFSGVSGMFTAPYAGVYVFDVTIGVGASGTTDVSIVKNGVYLQRVYGHTSTDWETASASVTVHLNAEDHVYVKNANYNHGLIGHGLTTFSGFMLLPDCAQ</sequence>
<protein>
    <submittedName>
        <fullName evidence="6">C1QL</fullName>
    </submittedName>
</protein>
<name>A0A6J8E9I7_MYTCO</name>
<gene>
    <name evidence="6" type="ORF">MCOR_48908</name>
</gene>
<evidence type="ECO:0000256" key="1">
    <source>
        <dbReference type="ARBA" id="ARBA00004613"/>
    </source>
</evidence>
<accession>A0A6J8E9I7</accession>
<keyword evidence="2" id="KW-0964">Secreted</keyword>
<keyword evidence="3 4" id="KW-0732">Signal</keyword>
<dbReference type="InterPro" id="IPR001073">
    <property type="entry name" value="C1q_dom"/>
</dbReference>
<dbReference type="PANTHER" id="PTHR22923">
    <property type="entry name" value="CEREBELLIN-RELATED"/>
    <property type="match status" value="1"/>
</dbReference>
<dbReference type="Pfam" id="PF00386">
    <property type="entry name" value="C1q"/>
    <property type="match status" value="1"/>
</dbReference>
<dbReference type="InterPro" id="IPR050822">
    <property type="entry name" value="Cerebellin_Synaptic_Org"/>
</dbReference>
<dbReference type="PANTHER" id="PTHR22923:SF116">
    <property type="entry name" value="C1Q DOMAIN-CONTAINING PROTEIN"/>
    <property type="match status" value="1"/>
</dbReference>
<organism evidence="6 7">
    <name type="scientific">Mytilus coruscus</name>
    <name type="common">Sea mussel</name>
    <dbReference type="NCBI Taxonomy" id="42192"/>
    <lineage>
        <taxon>Eukaryota</taxon>
        <taxon>Metazoa</taxon>
        <taxon>Spiralia</taxon>
        <taxon>Lophotrochozoa</taxon>
        <taxon>Mollusca</taxon>
        <taxon>Bivalvia</taxon>
        <taxon>Autobranchia</taxon>
        <taxon>Pteriomorphia</taxon>
        <taxon>Mytilida</taxon>
        <taxon>Mytiloidea</taxon>
        <taxon>Mytilidae</taxon>
        <taxon>Mytilinae</taxon>
        <taxon>Mytilus</taxon>
    </lineage>
</organism>
<reference evidence="6 7" key="1">
    <citation type="submission" date="2020-06" db="EMBL/GenBank/DDBJ databases">
        <authorList>
            <person name="Li R."/>
            <person name="Bekaert M."/>
        </authorList>
    </citation>
    <scope>NUCLEOTIDE SEQUENCE [LARGE SCALE GENOMIC DNA]</scope>
    <source>
        <strain evidence="7">wild</strain>
    </source>
</reference>
<evidence type="ECO:0000256" key="4">
    <source>
        <dbReference type="SAM" id="SignalP"/>
    </source>
</evidence>
<evidence type="ECO:0000259" key="5">
    <source>
        <dbReference type="PROSITE" id="PS50871"/>
    </source>
</evidence>
<dbReference type="Gene3D" id="2.60.120.40">
    <property type="match status" value="1"/>
</dbReference>
<evidence type="ECO:0000313" key="7">
    <source>
        <dbReference type="Proteomes" id="UP000507470"/>
    </source>
</evidence>
<feature type="domain" description="C1q" evidence="5">
    <location>
        <begin position="47"/>
        <end position="182"/>
    </location>
</feature>
<proteinExistence type="predicted"/>
<feature type="signal peptide" evidence="4">
    <location>
        <begin position="1"/>
        <end position="18"/>
    </location>
</feature>
<dbReference type="Proteomes" id="UP000507470">
    <property type="component" value="Unassembled WGS sequence"/>
</dbReference>
<dbReference type="SMART" id="SM00110">
    <property type="entry name" value="C1Q"/>
    <property type="match status" value="1"/>
</dbReference>
<dbReference type="EMBL" id="CACVKT020008614">
    <property type="protein sequence ID" value="CAC5416272.1"/>
    <property type="molecule type" value="Genomic_DNA"/>
</dbReference>